<proteinExistence type="predicted"/>
<dbReference type="Proteomes" id="UP000182811">
    <property type="component" value="Unassembled WGS sequence"/>
</dbReference>
<accession>A0A1J5NR61</accession>
<comment type="caution">
    <text evidence="1">The sequence shown here is derived from an EMBL/GenBank/DDBJ whole genome shotgun (WGS) entry which is preliminary data.</text>
</comment>
<dbReference type="AlphaFoldDB" id="A0A1J5NR61"/>
<protein>
    <submittedName>
        <fullName evidence="1">Uncharacterized protein</fullName>
    </submittedName>
</protein>
<gene>
    <name evidence="1" type="ORF">MOTE_20800</name>
</gene>
<name>A0A1J5NR61_NEOTH</name>
<evidence type="ECO:0000313" key="2">
    <source>
        <dbReference type="Proteomes" id="UP000182811"/>
    </source>
</evidence>
<dbReference type="EMBL" id="MDDC01000017">
    <property type="protein sequence ID" value="OIQ58279.1"/>
    <property type="molecule type" value="Genomic_DNA"/>
</dbReference>
<organism evidence="1 2">
    <name type="scientific">Neomoorella thermoacetica</name>
    <name type="common">Clostridium thermoaceticum</name>
    <dbReference type="NCBI Taxonomy" id="1525"/>
    <lineage>
        <taxon>Bacteria</taxon>
        <taxon>Bacillati</taxon>
        <taxon>Bacillota</taxon>
        <taxon>Clostridia</taxon>
        <taxon>Neomoorellales</taxon>
        <taxon>Neomoorellaceae</taxon>
        <taxon>Neomoorella</taxon>
    </lineage>
</organism>
<reference evidence="1 2" key="1">
    <citation type="submission" date="2016-08" db="EMBL/GenBank/DDBJ databases">
        <title>Genome-based comparison of Moorella thermoacetic strains.</title>
        <authorList>
            <person name="Poehlein A."/>
            <person name="Bengelsdorf F.R."/>
            <person name="Esser C."/>
            <person name="Duerre P."/>
            <person name="Daniel R."/>
        </authorList>
    </citation>
    <scope>NUCLEOTIDE SEQUENCE [LARGE SCALE GENOMIC DNA]</scope>
    <source>
        <strain evidence="1 2">DSM 21394</strain>
    </source>
</reference>
<sequence>MLEPNGWYYFNKAQQAIWAGDIEKARSFLRQAKSIFMVEKEKYDISIHKSKNEKVHIEWNEISKKAKTNIQFFNHVEAAIHACTFLLEKIGDAGEGLFKVKKDTDGAEVFLSARIRDEMSVIIRGYAPKNKFPFYDMVFTRLNDIFKRSKYINSFEVNQGNNEINFIIHTADYIGEAFIVFEPWFLVRGSMMCGSWNPYKLEESTNDLLDMLNYILTEK</sequence>
<evidence type="ECO:0000313" key="1">
    <source>
        <dbReference type="EMBL" id="OIQ58279.1"/>
    </source>
</evidence>